<dbReference type="CDD" id="cd22191">
    <property type="entry name" value="DPBB_RlpA_EXP_N-like"/>
    <property type="match status" value="1"/>
</dbReference>
<accession>A0A9P6MCL9</accession>
<sequence>SDLIVAVNEAQMDGGKSLCGKKILLTQKGSDVQVVVTVVDMCPGKYCNFGDLDLSQAAFKKFAGLGVGVLQLQWNFL</sequence>
<reference evidence="3" key="1">
    <citation type="journal article" date="2020" name="Fungal Divers.">
        <title>Resolving the Mortierellaceae phylogeny through synthesis of multi-gene phylogenetics and phylogenomics.</title>
        <authorList>
            <person name="Vandepol N."/>
            <person name="Liber J."/>
            <person name="Desiro A."/>
            <person name="Na H."/>
            <person name="Kennedy M."/>
            <person name="Barry K."/>
            <person name="Grigoriev I.V."/>
            <person name="Miller A.N."/>
            <person name="O'Donnell K."/>
            <person name="Stajich J.E."/>
            <person name="Bonito G."/>
        </authorList>
    </citation>
    <scope>NUCLEOTIDE SEQUENCE</scope>
    <source>
        <strain evidence="3">MES-2147</strain>
    </source>
</reference>
<evidence type="ECO:0000256" key="1">
    <source>
        <dbReference type="ARBA" id="ARBA00022729"/>
    </source>
</evidence>
<dbReference type="AlphaFoldDB" id="A0A9P6MCL9"/>
<dbReference type="InterPro" id="IPR009009">
    <property type="entry name" value="RlpA-like_DPBB"/>
</dbReference>
<dbReference type="EMBL" id="JAAAHW010002325">
    <property type="protein sequence ID" value="KAF9992164.1"/>
    <property type="molecule type" value="Genomic_DNA"/>
</dbReference>
<evidence type="ECO:0000259" key="2">
    <source>
        <dbReference type="Pfam" id="PF03330"/>
    </source>
</evidence>
<dbReference type="Pfam" id="PF03330">
    <property type="entry name" value="DPBB_1"/>
    <property type="match status" value="1"/>
</dbReference>
<feature type="non-terminal residue" evidence="3">
    <location>
        <position position="1"/>
    </location>
</feature>
<dbReference type="SUPFAM" id="SSF50685">
    <property type="entry name" value="Barwin-like endoglucanases"/>
    <property type="match status" value="1"/>
</dbReference>
<gene>
    <name evidence="3" type="ORF">BGZ65_012586</name>
</gene>
<protein>
    <recommendedName>
        <fullName evidence="2">RlpA-like protein double-psi beta-barrel domain-containing protein</fullName>
    </recommendedName>
</protein>
<evidence type="ECO:0000313" key="4">
    <source>
        <dbReference type="Proteomes" id="UP000749646"/>
    </source>
</evidence>
<dbReference type="Proteomes" id="UP000749646">
    <property type="component" value="Unassembled WGS sequence"/>
</dbReference>
<dbReference type="Gene3D" id="2.40.40.10">
    <property type="entry name" value="RlpA-like domain"/>
    <property type="match status" value="1"/>
</dbReference>
<dbReference type="OrthoDB" id="623670at2759"/>
<organism evidence="3 4">
    <name type="scientific">Modicella reniformis</name>
    <dbReference type="NCBI Taxonomy" id="1440133"/>
    <lineage>
        <taxon>Eukaryota</taxon>
        <taxon>Fungi</taxon>
        <taxon>Fungi incertae sedis</taxon>
        <taxon>Mucoromycota</taxon>
        <taxon>Mortierellomycotina</taxon>
        <taxon>Mortierellomycetes</taxon>
        <taxon>Mortierellales</taxon>
        <taxon>Mortierellaceae</taxon>
        <taxon>Modicella</taxon>
    </lineage>
</organism>
<comment type="caution">
    <text evidence="3">The sequence shown here is derived from an EMBL/GenBank/DDBJ whole genome shotgun (WGS) entry which is preliminary data.</text>
</comment>
<dbReference type="InterPro" id="IPR036908">
    <property type="entry name" value="RlpA-like_sf"/>
</dbReference>
<dbReference type="PANTHER" id="PTHR31836:SF28">
    <property type="entry name" value="SRCR DOMAIN-CONTAINING PROTEIN-RELATED"/>
    <property type="match status" value="1"/>
</dbReference>
<keyword evidence="1" id="KW-0732">Signal</keyword>
<feature type="domain" description="RlpA-like protein double-psi beta-barrel" evidence="2">
    <location>
        <begin position="26"/>
        <end position="73"/>
    </location>
</feature>
<dbReference type="PANTHER" id="PTHR31836">
    <property type="match status" value="1"/>
</dbReference>
<evidence type="ECO:0000313" key="3">
    <source>
        <dbReference type="EMBL" id="KAF9992164.1"/>
    </source>
</evidence>
<proteinExistence type="predicted"/>
<dbReference type="InterPro" id="IPR051477">
    <property type="entry name" value="Expansin_CellWall"/>
</dbReference>
<keyword evidence="4" id="KW-1185">Reference proteome</keyword>
<name>A0A9P6MCL9_9FUNG</name>